<feature type="non-terminal residue" evidence="1">
    <location>
        <position position="1"/>
    </location>
</feature>
<organism evidence="1">
    <name type="scientific">uncultured Gemmatimonadaceae bacterium</name>
    <dbReference type="NCBI Taxonomy" id="246130"/>
    <lineage>
        <taxon>Bacteria</taxon>
        <taxon>Pseudomonadati</taxon>
        <taxon>Gemmatimonadota</taxon>
        <taxon>Gemmatimonadia</taxon>
        <taxon>Gemmatimonadales</taxon>
        <taxon>Gemmatimonadaceae</taxon>
        <taxon>environmental samples</taxon>
    </lineage>
</organism>
<gene>
    <name evidence="1" type="ORF">AVDCRST_MAG11-737</name>
</gene>
<sequence>RAVRRDFGSGRLAFRVRAWAPRQRKPTERRSEPFRRP</sequence>
<evidence type="ECO:0000313" key="1">
    <source>
        <dbReference type="EMBL" id="CAA9299775.1"/>
    </source>
</evidence>
<accession>A0A6J4KB68</accession>
<dbReference type="EMBL" id="CADCTU010000156">
    <property type="protein sequence ID" value="CAA9299775.1"/>
    <property type="molecule type" value="Genomic_DNA"/>
</dbReference>
<dbReference type="AlphaFoldDB" id="A0A6J4KB68"/>
<proteinExistence type="predicted"/>
<reference evidence="1" key="1">
    <citation type="submission" date="2020-02" db="EMBL/GenBank/DDBJ databases">
        <authorList>
            <person name="Meier V. D."/>
        </authorList>
    </citation>
    <scope>NUCLEOTIDE SEQUENCE</scope>
    <source>
        <strain evidence="1">AVDCRST_MAG11</strain>
    </source>
</reference>
<protein>
    <submittedName>
        <fullName evidence="1">Uncharacterized protein</fullName>
    </submittedName>
</protein>
<name>A0A6J4KB68_9BACT</name>